<protein>
    <submittedName>
        <fullName evidence="1">Uncharacterized protein</fullName>
    </submittedName>
</protein>
<name>A0ABQ5JZX4_9EUKA</name>
<accession>A0ABQ5JZX4</accession>
<evidence type="ECO:0000313" key="2">
    <source>
        <dbReference type="Proteomes" id="UP001057375"/>
    </source>
</evidence>
<gene>
    <name evidence="1" type="ORF">ADUPG1_004290</name>
</gene>
<feature type="non-terminal residue" evidence="1">
    <location>
        <position position="1"/>
    </location>
</feature>
<feature type="non-terminal residue" evidence="1">
    <location>
        <position position="122"/>
    </location>
</feature>
<reference evidence="1" key="1">
    <citation type="submission" date="2022-03" db="EMBL/GenBank/DDBJ databases">
        <title>Draft genome sequence of Aduncisulcus paluster, a free-living microaerophilic Fornicata.</title>
        <authorList>
            <person name="Yuyama I."/>
            <person name="Kume K."/>
            <person name="Tamura T."/>
            <person name="Inagaki Y."/>
            <person name="Hashimoto T."/>
        </authorList>
    </citation>
    <scope>NUCLEOTIDE SEQUENCE</scope>
    <source>
        <strain evidence="1">NY0171</strain>
    </source>
</reference>
<dbReference type="Proteomes" id="UP001057375">
    <property type="component" value="Unassembled WGS sequence"/>
</dbReference>
<dbReference type="EMBL" id="BQXS01006299">
    <property type="protein sequence ID" value="GKT19029.1"/>
    <property type="molecule type" value="Genomic_DNA"/>
</dbReference>
<keyword evidence="2" id="KW-1185">Reference proteome</keyword>
<proteinExistence type="predicted"/>
<sequence length="122" mass="13677">HRDKMGATRETYRIRKLADRDLKKAISVESTVEPPPGMGMSIIRAHTIPYEGSTREVNTPCIEEDADKMYIHPFPPAETKNAIKRIRGTSAGPDGVNGRAIAMIPSEIWRLFFNSVIIQKTI</sequence>
<evidence type="ECO:0000313" key="1">
    <source>
        <dbReference type="EMBL" id="GKT19029.1"/>
    </source>
</evidence>
<organism evidence="1 2">
    <name type="scientific">Aduncisulcus paluster</name>
    <dbReference type="NCBI Taxonomy" id="2918883"/>
    <lineage>
        <taxon>Eukaryota</taxon>
        <taxon>Metamonada</taxon>
        <taxon>Carpediemonas-like organisms</taxon>
        <taxon>Aduncisulcus</taxon>
    </lineage>
</organism>
<comment type="caution">
    <text evidence="1">The sequence shown here is derived from an EMBL/GenBank/DDBJ whole genome shotgun (WGS) entry which is preliminary data.</text>
</comment>